<accession>A0A8S0RWN7</accession>
<dbReference type="PANTHER" id="PTHR22975">
    <property type="entry name" value="UBIQUITIN SPECIFIC PROTEINASE"/>
    <property type="match status" value="1"/>
</dbReference>
<feature type="domain" description="Peptidase C19 ubiquitin carboxyl-terminal hydrolase" evidence="3">
    <location>
        <begin position="42"/>
        <end position="124"/>
    </location>
</feature>
<sequence length="247" mass="27601">MLPLMMTSALPIKKLPEMDDLECSSIKVMDDVAHVMDIYLPGLTNKTDEYNCFLNVIIQALWHLRRFRDELLRTSTGHIHAGDPCVTCALYDIFTSLNTASTDTQRESVAPRSLRAALSNWSHDSKFFQEVKCPGNSFDELLNLVGMSQQLACDPEVGGCGKLNYVHRVLSAKPYAFVSVLAWQNTRENSDDITATLAALTTEIDISVLYRGIEQKSKHCLVSLVRFLSCTYLLLIRPGGEGFIVVH</sequence>
<dbReference type="PANTHER" id="PTHR22975:SF9">
    <property type="entry name" value="ECHINUS SPLICE FORM 3"/>
    <property type="match status" value="1"/>
</dbReference>
<dbReference type="GO" id="GO:0004843">
    <property type="term" value="F:cysteine-type deubiquitinase activity"/>
    <property type="evidence" value="ECO:0007669"/>
    <property type="project" value="InterPro"/>
</dbReference>
<dbReference type="AlphaFoldDB" id="A0A8S0RWN7"/>
<gene>
    <name evidence="4" type="ORF">OLEA9_A078744</name>
</gene>
<dbReference type="GO" id="GO:0016579">
    <property type="term" value="P:protein deubiquitination"/>
    <property type="evidence" value="ECO:0007669"/>
    <property type="project" value="InterPro"/>
</dbReference>
<dbReference type="Gene3D" id="3.90.70.10">
    <property type="entry name" value="Cysteine proteinases"/>
    <property type="match status" value="1"/>
</dbReference>
<name>A0A8S0RWN7_OLEEU</name>
<dbReference type="InterPro" id="IPR038765">
    <property type="entry name" value="Papain-like_cys_pep_sf"/>
</dbReference>
<organism evidence="4 5">
    <name type="scientific">Olea europaea subsp. europaea</name>
    <dbReference type="NCBI Taxonomy" id="158383"/>
    <lineage>
        <taxon>Eukaryota</taxon>
        <taxon>Viridiplantae</taxon>
        <taxon>Streptophyta</taxon>
        <taxon>Embryophyta</taxon>
        <taxon>Tracheophyta</taxon>
        <taxon>Spermatophyta</taxon>
        <taxon>Magnoliopsida</taxon>
        <taxon>eudicotyledons</taxon>
        <taxon>Gunneridae</taxon>
        <taxon>Pentapetalae</taxon>
        <taxon>asterids</taxon>
        <taxon>lamiids</taxon>
        <taxon>Lamiales</taxon>
        <taxon>Oleaceae</taxon>
        <taxon>Oleeae</taxon>
        <taxon>Olea</taxon>
    </lineage>
</organism>
<evidence type="ECO:0000256" key="1">
    <source>
        <dbReference type="ARBA" id="ARBA00022786"/>
    </source>
</evidence>
<dbReference type="OrthoDB" id="205782at2759"/>
<keyword evidence="5" id="KW-1185">Reference proteome</keyword>
<dbReference type="Pfam" id="PF00443">
    <property type="entry name" value="UCH"/>
    <property type="match status" value="1"/>
</dbReference>
<keyword evidence="1" id="KW-0833">Ubl conjugation pathway</keyword>
<proteinExistence type="predicted"/>
<dbReference type="EMBL" id="CACTIH010003739">
    <property type="protein sequence ID" value="CAA2983707.1"/>
    <property type="molecule type" value="Genomic_DNA"/>
</dbReference>
<keyword evidence="2 4" id="KW-0378">Hydrolase</keyword>
<dbReference type="InterPro" id="IPR052398">
    <property type="entry name" value="Ubiquitin_hydrolase_53/54"/>
</dbReference>
<evidence type="ECO:0000313" key="4">
    <source>
        <dbReference type="EMBL" id="CAA2983707.1"/>
    </source>
</evidence>
<dbReference type="Gramene" id="OE9A078744T1">
    <property type="protein sequence ID" value="OE9A078744C1"/>
    <property type="gene ID" value="OE9A078744"/>
</dbReference>
<dbReference type="Proteomes" id="UP000594638">
    <property type="component" value="Unassembled WGS sequence"/>
</dbReference>
<dbReference type="SUPFAM" id="SSF54001">
    <property type="entry name" value="Cysteine proteinases"/>
    <property type="match status" value="1"/>
</dbReference>
<evidence type="ECO:0000313" key="5">
    <source>
        <dbReference type="Proteomes" id="UP000594638"/>
    </source>
</evidence>
<protein>
    <submittedName>
        <fullName evidence="4">Peptidase C19, ubiquitin carboxyl-terminal hydrolase 2</fullName>
    </submittedName>
</protein>
<comment type="caution">
    <text evidence="4">The sequence shown here is derived from an EMBL/GenBank/DDBJ whole genome shotgun (WGS) entry which is preliminary data.</text>
</comment>
<dbReference type="InterPro" id="IPR001394">
    <property type="entry name" value="Peptidase_C19_UCH"/>
</dbReference>
<evidence type="ECO:0000256" key="2">
    <source>
        <dbReference type="ARBA" id="ARBA00022801"/>
    </source>
</evidence>
<evidence type="ECO:0000259" key="3">
    <source>
        <dbReference type="Pfam" id="PF00443"/>
    </source>
</evidence>
<reference evidence="4 5" key="1">
    <citation type="submission" date="2019-12" db="EMBL/GenBank/DDBJ databases">
        <authorList>
            <person name="Alioto T."/>
            <person name="Alioto T."/>
            <person name="Gomez Garrido J."/>
        </authorList>
    </citation>
    <scope>NUCLEOTIDE SEQUENCE [LARGE SCALE GENOMIC DNA]</scope>
</reference>